<dbReference type="InterPro" id="IPR036390">
    <property type="entry name" value="WH_DNA-bd_sf"/>
</dbReference>
<dbReference type="Proteomes" id="UP000325289">
    <property type="component" value="Unassembled WGS sequence"/>
</dbReference>
<evidence type="ECO:0000313" key="2">
    <source>
        <dbReference type="EMBL" id="SFE74926.1"/>
    </source>
</evidence>
<organism evidence="2 3">
    <name type="scientific">Roseivivax sediminis</name>
    <dbReference type="NCBI Taxonomy" id="936889"/>
    <lineage>
        <taxon>Bacteria</taxon>
        <taxon>Pseudomonadati</taxon>
        <taxon>Pseudomonadota</taxon>
        <taxon>Alphaproteobacteria</taxon>
        <taxon>Rhodobacterales</taxon>
        <taxon>Roseobacteraceae</taxon>
        <taxon>Roseivivax</taxon>
    </lineage>
</organism>
<dbReference type="InterPro" id="IPR000835">
    <property type="entry name" value="HTH_MarR-typ"/>
</dbReference>
<reference evidence="2 3" key="1">
    <citation type="submission" date="2016-10" db="EMBL/GenBank/DDBJ databases">
        <authorList>
            <person name="Varghese N."/>
            <person name="Submissions S."/>
        </authorList>
    </citation>
    <scope>NUCLEOTIDE SEQUENCE [LARGE SCALE GENOMIC DNA]</scope>
    <source>
        <strain evidence="3">YIM D21,KCTC 23444,ACCC 10710</strain>
    </source>
</reference>
<protein>
    <submittedName>
        <fullName evidence="2">Predicted transcription regulator, contains HTH domain, MarR family</fullName>
    </submittedName>
</protein>
<dbReference type="AlphaFoldDB" id="A0A1I2D328"/>
<name>A0A1I2D328_9RHOB</name>
<dbReference type="InterPro" id="IPR014601">
    <property type="entry name" value="Trans_reg_MarR_HTH"/>
</dbReference>
<dbReference type="OrthoDB" id="7504146at2"/>
<dbReference type="InterPro" id="IPR036388">
    <property type="entry name" value="WH-like_DNA-bd_sf"/>
</dbReference>
<proteinExistence type="predicted"/>
<dbReference type="Gene3D" id="1.10.10.10">
    <property type="entry name" value="Winged helix-like DNA-binding domain superfamily/Winged helix DNA-binding domain"/>
    <property type="match status" value="1"/>
</dbReference>
<accession>A0A1I2D328</accession>
<evidence type="ECO:0000313" key="3">
    <source>
        <dbReference type="Proteomes" id="UP000325289"/>
    </source>
</evidence>
<sequence>MSDGNARIGPVVSSAHLAASALPELSELEYALTMANHAFQRWIVRCMDAAGAPGMSPLEVLIVHLVNHRDRAKTQSDIRLVLHVEDAHLVTYAVRKLSERGLVTTARKGKDKTVEITEEGTAVCTRYREVRESLLIELARETGWKPEEMSRLAALLRAMSGNYDHAARAATTL</sequence>
<dbReference type="RefSeq" id="WP_149758059.1">
    <property type="nucleotide sequence ID" value="NZ_FOMS01000015.1"/>
</dbReference>
<dbReference type="SUPFAM" id="SSF46785">
    <property type="entry name" value="Winged helix' DNA-binding domain"/>
    <property type="match status" value="1"/>
</dbReference>
<dbReference type="GO" id="GO:0003700">
    <property type="term" value="F:DNA-binding transcription factor activity"/>
    <property type="evidence" value="ECO:0007669"/>
    <property type="project" value="InterPro"/>
</dbReference>
<dbReference type="Pfam" id="PF13463">
    <property type="entry name" value="HTH_27"/>
    <property type="match status" value="1"/>
</dbReference>
<dbReference type="EMBL" id="FOMS01000015">
    <property type="protein sequence ID" value="SFE74926.1"/>
    <property type="molecule type" value="Genomic_DNA"/>
</dbReference>
<keyword evidence="3" id="KW-1185">Reference proteome</keyword>
<gene>
    <name evidence="2" type="ORF">SAMN04515678_11547</name>
</gene>
<dbReference type="PIRSF" id="PIRSF036158">
    <property type="entry name" value="UCP036158_MarR"/>
    <property type="match status" value="1"/>
</dbReference>
<feature type="domain" description="HTH marR-type" evidence="1">
    <location>
        <begin position="55"/>
        <end position="120"/>
    </location>
</feature>
<evidence type="ECO:0000259" key="1">
    <source>
        <dbReference type="Pfam" id="PF13463"/>
    </source>
</evidence>